<evidence type="ECO:0000313" key="11">
    <source>
        <dbReference type="EMBL" id="VDO65724.1"/>
    </source>
</evidence>
<dbReference type="PROSITE" id="PS50011">
    <property type="entry name" value="PROTEIN_KINASE_DOM"/>
    <property type="match status" value="1"/>
</dbReference>
<dbReference type="OrthoDB" id="5855776at2759"/>
<evidence type="ECO:0000259" key="10">
    <source>
        <dbReference type="PROSITE" id="PS50011"/>
    </source>
</evidence>
<keyword evidence="8" id="KW-0829">Tyrosine-protein kinase</keyword>
<dbReference type="InterPro" id="IPR001245">
    <property type="entry name" value="Ser-Thr/Tyr_kinase_cat_dom"/>
</dbReference>
<dbReference type="Pfam" id="PF07714">
    <property type="entry name" value="PK_Tyr_Ser-Thr"/>
    <property type="match status" value="1"/>
</dbReference>
<dbReference type="InterPro" id="IPR050198">
    <property type="entry name" value="Non-receptor_tyrosine_kinases"/>
</dbReference>
<dbReference type="WBParaSite" id="HPBE_0000575601-mRNA-1">
    <property type="protein sequence ID" value="HPBE_0000575601-mRNA-1"/>
    <property type="gene ID" value="HPBE_0000575601"/>
</dbReference>
<accession>A0A3P7Y4R6</accession>
<accession>A0A183FGH5</accession>
<dbReference type="InterPro" id="IPR008266">
    <property type="entry name" value="Tyr_kinase_AS"/>
</dbReference>
<dbReference type="InterPro" id="IPR020635">
    <property type="entry name" value="Tyr_kinase_cat_dom"/>
</dbReference>
<evidence type="ECO:0000256" key="7">
    <source>
        <dbReference type="ARBA" id="ARBA00023136"/>
    </source>
</evidence>
<dbReference type="GO" id="GO:0004714">
    <property type="term" value="F:transmembrane receptor protein tyrosine kinase activity"/>
    <property type="evidence" value="ECO:0007669"/>
    <property type="project" value="UniProtKB-EC"/>
</dbReference>
<dbReference type="PROSITE" id="PS00109">
    <property type="entry name" value="PROTEIN_KINASE_TYR"/>
    <property type="match status" value="1"/>
</dbReference>
<dbReference type="InterPro" id="IPR000719">
    <property type="entry name" value="Prot_kinase_dom"/>
</dbReference>
<proteinExistence type="predicted"/>
<dbReference type="PRINTS" id="PR00109">
    <property type="entry name" value="TYRKINASE"/>
</dbReference>
<evidence type="ECO:0000313" key="12">
    <source>
        <dbReference type="Proteomes" id="UP000050761"/>
    </source>
</evidence>
<gene>
    <name evidence="11" type="ORF">HPBE_LOCUS5757</name>
</gene>
<dbReference type="GO" id="GO:0061564">
    <property type="term" value="P:axon development"/>
    <property type="evidence" value="ECO:0007669"/>
    <property type="project" value="UniProtKB-ARBA"/>
</dbReference>
<evidence type="ECO:0000313" key="13">
    <source>
        <dbReference type="WBParaSite" id="HPBE_0000575601-mRNA-1"/>
    </source>
</evidence>
<evidence type="ECO:0000256" key="1">
    <source>
        <dbReference type="ARBA" id="ARBA00004308"/>
    </source>
</evidence>
<sequence length="239" mass="27218">MKGVLRIPGRVPVKVAVKMAKKDAGNIEKIKEILKEARIMRNFIHPNVVRIFGVAVQKEPLLIVMELMSAGDLRSFLRSQPSTPGKKLQWISEAAYGLEYLHSKRCIHRDIAARNCLLTSKHRLKLSDFGLSRIGETYRMATARKMPIKWIPPEIIRNNMFSLKSDVWSYGILVWEIMANGATPYNALPNAKVRELILAGEKNVFPKGSDPEVVQFVETRCWLMDPSKRCTMSEVMILQ</sequence>
<keyword evidence="6" id="KW-0067">ATP-binding</keyword>
<dbReference type="EC" id="2.7.10.1" evidence="2"/>
<evidence type="ECO:0000256" key="3">
    <source>
        <dbReference type="ARBA" id="ARBA00022679"/>
    </source>
</evidence>
<evidence type="ECO:0000256" key="9">
    <source>
        <dbReference type="ARBA" id="ARBA00051243"/>
    </source>
</evidence>
<dbReference type="FunFam" id="1.10.510.10:FF:001512">
    <property type="entry name" value="Receptor tyrosine-protein kinase erbB-2"/>
    <property type="match status" value="1"/>
</dbReference>
<dbReference type="PIRSF" id="PIRSF000654">
    <property type="entry name" value="Integrin-linked_kinase"/>
    <property type="match status" value="1"/>
</dbReference>
<evidence type="ECO:0000256" key="5">
    <source>
        <dbReference type="ARBA" id="ARBA00022777"/>
    </source>
</evidence>
<dbReference type="PANTHER" id="PTHR24418">
    <property type="entry name" value="TYROSINE-PROTEIN KINASE"/>
    <property type="match status" value="1"/>
</dbReference>
<comment type="catalytic activity">
    <reaction evidence="9">
        <text>L-tyrosyl-[protein] + ATP = O-phospho-L-tyrosyl-[protein] + ADP + H(+)</text>
        <dbReference type="Rhea" id="RHEA:10596"/>
        <dbReference type="Rhea" id="RHEA-COMP:10136"/>
        <dbReference type="Rhea" id="RHEA-COMP:20101"/>
        <dbReference type="ChEBI" id="CHEBI:15378"/>
        <dbReference type="ChEBI" id="CHEBI:30616"/>
        <dbReference type="ChEBI" id="CHEBI:46858"/>
        <dbReference type="ChEBI" id="CHEBI:61978"/>
        <dbReference type="ChEBI" id="CHEBI:456216"/>
        <dbReference type="EC" id="2.7.10.1"/>
    </reaction>
</comment>
<dbReference type="EMBL" id="UZAH01025534">
    <property type="protein sequence ID" value="VDO65724.1"/>
    <property type="molecule type" value="Genomic_DNA"/>
</dbReference>
<keyword evidence="3" id="KW-0808">Transferase</keyword>
<evidence type="ECO:0000256" key="6">
    <source>
        <dbReference type="ARBA" id="ARBA00022840"/>
    </source>
</evidence>
<reference evidence="11 12" key="1">
    <citation type="submission" date="2018-11" db="EMBL/GenBank/DDBJ databases">
        <authorList>
            <consortium name="Pathogen Informatics"/>
        </authorList>
    </citation>
    <scope>NUCLEOTIDE SEQUENCE [LARGE SCALE GENOMIC DNA]</scope>
</reference>
<organism evidence="12 13">
    <name type="scientific">Heligmosomoides polygyrus</name>
    <name type="common">Parasitic roundworm</name>
    <dbReference type="NCBI Taxonomy" id="6339"/>
    <lineage>
        <taxon>Eukaryota</taxon>
        <taxon>Metazoa</taxon>
        <taxon>Ecdysozoa</taxon>
        <taxon>Nematoda</taxon>
        <taxon>Chromadorea</taxon>
        <taxon>Rhabditida</taxon>
        <taxon>Rhabditina</taxon>
        <taxon>Rhabditomorpha</taxon>
        <taxon>Strongyloidea</taxon>
        <taxon>Heligmosomidae</taxon>
        <taxon>Heligmosomoides</taxon>
    </lineage>
</organism>
<dbReference type="SMART" id="SM00219">
    <property type="entry name" value="TyrKc"/>
    <property type="match status" value="1"/>
</dbReference>
<keyword evidence="4" id="KW-0547">Nucleotide-binding</keyword>
<evidence type="ECO:0000256" key="4">
    <source>
        <dbReference type="ARBA" id="ARBA00022741"/>
    </source>
</evidence>
<feature type="domain" description="Protein kinase" evidence="10">
    <location>
        <begin position="1"/>
        <end position="239"/>
    </location>
</feature>
<dbReference type="Proteomes" id="UP000050761">
    <property type="component" value="Unassembled WGS sequence"/>
</dbReference>
<dbReference type="InterPro" id="IPR011009">
    <property type="entry name" value="Kinase-like_dom_sf"/>
</dbReference>
<dbReference type="GO" id="GO:0012505">
    <property type="term" value="C:endomembrane system"/>
    <property type="evidence" value="ECO:0007669"/>
    <property type="project" value="UniProtKB-SubCell"/>
</dbReference>
<keyword evidence="7" id="KW-0472">Membrane</keyword>
<evidence type="ECO:0000256" key="8">
    <source>
        <dbReference type="ARBA" id="ARBA00023137"/>
    </source>
</evidence>
<dbReference type="AlphaFoldDB" id="A0A183FGH5"/>
<dbReference type="SUPFAM" id="SSF56112">
    <property type="entry name" value="Protein kinase-like (PK-like)"/>
    <property type="match status" value="1"/>
</dbReference>
<reference evidence="13" key="2">
    <citation type="submission" date="2019-09" db="UniProtKB">
        <authorList>
            <consortium name="WormBaseParasite"/>
        </authorList>
    </citation>
    <scope>IDENTIFICATION</scope>
</reference>
<keyword evidence="12" id="KW-1185">Reference proteome</keyword>
<protein>
    <recommendedName>
        <fullName evidence="2">receptor protein-tyrosine kinase</fullName>
        <ecNumber evidence="2">2.7.10.1</ecNumber>
    </recommendedName>
</protein>
<dbReference type="CDD" id="cd00192">
    <property type="entry name" value="PTKc"/>
    <property type="match status" value="1"/>
</dbReference>
<keyword evidence="5" id="KW-0418">Kinase</keyword>
<evidence type="ECO:0000256" key="2">
    <source>
        <dbReference type="ARBA" id="ARBA00011902"/>
    </source>
</evidence>
<name>A0A183FGH5_HELPZ</name>
<dbReference type="Gene3D" id="1.10.510.10">
    <property type="entry name" value="Transferase(Phosphotransferase) domain 1"/>
    <property type="match status" value="1"/>
</dbReference>
<dbReference type="GO" id="GO:0048680">
    <property type="term" value="P:positive regulation of axon regeneration"/>
    <property type="evidence" value="ECO:0007669"/>
    <property type="project" value="UniProtKB-ARBA"/>
</dbReference>
<dbReference type="GO" id="GO:0005524">
    <property type="term" value="F:ATP binding"/>
    <property type="evidence" value="ECO:0007669"/>
    <property type="project" value="UniProtKB-KW"/>
</dbReference>
<comment type="subcellular location">
    <subcellularLocation>
        <location evidence="1">Endomembrane system</location>
    </subcellularLocation>
</comment>